<dbReference type="AlphaFoldDB" id="A0A142CNR4"/>
<dbReference type="SUPFAM" id="SSF54857">
    <property type="entry name" value="DNA damage-inducible protein DinI"/>
    <property type="match status" value="1"/>
</dbReference>
<evidence type="ECO:0000313" key="1">
    <source>
        <dbReference type="EMBL" id="AMQ12209.1"/>
    </source>
</evidence>
<accession>A0A142CNR4</accession>
<keyword evidence="1" id="KW-0614">Plasmid</keyword>
<proteinExistence type="predicted"/>
<dbReference type="EMBL" id="KT754167">
    <property type="protein sequence ID" value="AMQ12209.1"/>
    <property type="molecule type" value="Genomic_DNA"/>
</dbReference>
<reference evidence="1" key="1">
    <citation type="journal article" date="2016" name="Nat. Microbiol.">
        <title>Global phylogeography and evolutionary history of Shigella dysenteriae type 1.</title>
        <authorList>
            <person name="Njamkepo E."/>
            <person name="Fawal N."/>
            <person name="Tran-Dien A."/>
            <person name="Hawkey J."/>
            <person name="Strockbine N."/>
            <person name="Jenkins C."/>
            <person name="Talukder K.A."/>
            <person name="Bercion R."/>
            <person name="Kuleshov K."/>
            <person name="Kolinska R."/>
            <person name="Russell J.E."/>
            <person name="Kaftyreva L."/>
            <person name="Accou-Demartin M."/>
            <person name="Karas A."/>
            <person name="Vandenberg O."/>
            <person name="Mather A.E."/>
            <person name="Mason C.J."/>
            <person name="Page A.J."/>
            <person name="Ramamurthy T."/>
            <person name="Bizet C."/>
            <person name="Gamian A."/>
            <person name="Carle I."/>
            <person name="Sow A.G."/>
            <person name="Bouchier C."/>
            <person name="Wester A.L."/>
            <person name="Lejay-Collin M."/>
            <person name="Fonkoua M.C."/>
            <person name="Hello S.L."/>
            <person name="Blaser M.J."/>
            <person name="Jernberg C."/>
            <person name="Ruckly C."/>
            <person name="Merens A."/>
            <person name="Page A.L."/>
            <person name="Aslett M."/>
            <person name="Roggentin P."/>
            <person name="Fruth A."/>
            <person name="Denamur E."/>
            <person name="Venkatesan M."/>
            <person name="Bercovier H."/>
            <person name="Bodhidatta L."/>
            <person name="Chiou C.S."/>
            <person name="Clermont D."/>
            <person name="Colonna B."/>
            <person name="Egorova S."/>
            <person name="Pazhani G.P."/>
            <person name="Ezernitchi A.V."/>
            <person name="Guigon G."/>
            <person name="Harris S.R."/>
            <person name="Izumiya H."/>
            <person name="Korzeniowska-Kowal A."/>
            <person name="Lutynska A."/>
            <person name="Gouali M."/>
            <person name="Grimont F."/>
            <person name="Langendorf C."/>
            <person name="Marejkova M."/>
            <person name="Peterson L.A."/>
            <person name="Perez-Perez G."/>
            <person name="Ngandjio A."/>
            <person name="Podkolzin A."/>
            <person name="Souche E."/>
            <person name="Makarova M."/>
            <person name="Shipulin G.A."/>
            <person name="Ye C."/>
            <person name="Zemlickova H."/>
            <person name="Herpay M."/>
            <person name="Grimont P.A."/>
            <person name="Parkhill J."/>
            <person name="Sansonetti P."/>
            <person name="Holt K.E."/>
            <person name="Brisse S."/>
            <person name="Thomson N.R."/>
            <person name="Weill F.X."/>
        </authorList>
    </citation>
    <scope>NUCLEOTIDE SEQUENCE</scope>
    <source>
        <strain evidence="1">69-3818</strain>
        <plasmid evidence="1">p69-3818</plasmid>
    </source>
</reference>
<protein>
    <recommendedName>
        <fullName evidence="2">ImpC protein</fullName>
    </recommendedName>
</protein>
<dbReference type="Gene3D" id="3.30.910.10">
    <property type="entry name" value="DinI-like"/>
    <property type="match status" value="1"/>
</dbReference>
<sequence>MHKMLWISWTQQPTAGIQPHTQRIERFLVTTMTFDCVRIQLLEYCINIQHKEKGDENMIRIEILFDRQSTKNLKSGTLQALQNEIEQRLKPHYPEIWLRIDQGSAPSVSVTGARNDKDKERILSLLEEIWQDDSWLPAA</sequence>
<dbReference type="Pfam" id="PF06183">
    <property type="entry name" value="DinI"/>
    <property type="match status" value="1"/>
</dbReference>
<evidence type="ECO:0008006" key="2">
    <source>
        <dbReference type="Google" id="ProtNLM"/>
    </source>
</evidence>
<name>A0A142CNR4_SHIDY</name>
<dbReference type="GO" id="GO:0009432">
    <property type="term" value="P:SOS response"/>
    <property type="evidence" value="ECO:0007669"/>
    <property type="project" value="TreeGrafter"/>
</dbReference>
<organism evidence="1">
    <name type="scientific">Shigella dysenteriae 1</name>
    <dbReference type="NCBI Taxonomy" id="984897"/>
    <lineage>
        <taxon>Bacteria</taxon>
        <taxon>Pseudomonadati</taxon>
        <taxon>Pseudomonadota</taxon>
        <taxon>Gammaproteobacteria</taxon>
        <taxon>Enterobacterales</taxon>
        <taxon>Enterobacteriaceae</taxon>
        <taxon>Shigella</taxon>
    </lineage>
</organism>
<geneLocation type="plasmid" evidence="1">
    <name>p69-3818</name>
</geneLocation>
<dbReference type="InterPro" id="IPR010391">
    <property type="entry name" value="DNA_damage-inducible_DinI-like"/>
</dbReference>
<dbReference type="InterPro" id="IPR036687">
    <property type="entry name" value="DinI-like_sf"/>
</dbReference>
<dbReference type="PANTHER" id="PTHR36572:SF2">
    <property type="entry name" value="DNA DAMAGE-INDUCIBLE PROTEIN I"/>
    <property type="match status" value="1"/>
</dbReference>
<dbReference type="PANTHER" id="PTHR36572">
    <property type="entry name" value="DNA DAMAGE-INDUCIBLE PROTEIN I-RELATED"/>
    <property type="match status" value="1"/>
</dbReference>